<reference evidence="1 2" key="1">
    <citation type="submission" date="2012-01" db="EMBL/GenBank/DDBJ databases">
        <title>The Genome Sequence of Helcococcus kunzii ATCC 51366.</title>
        <authorList>
            <consortium name="The Broad Institute Genome Sequencing Platform"/>
            <person name="Earl A."/>
            <person name="Ward D."/>
            <person name="Feldgarden M."/>
            <person name="Gevers D."/>
            <person name="Huys G."/>
            <person name="Young S.K."/>
            <person name="Zeng Q."/>
            <person name="Gargeya S."/>
            <person name="Fitzgerald M."/>
            <person name="Haas B."/>
            <person name="Abouelleil A."/>
            <person name="Alvarado L."/>
            <person name="Arachchi H.M."/>
            <person name="Berlin A."/>
            <person name="Chapman S.B."/>
            <person name="Gearin G."/>
            <person name="Goldberg J."/>
            <person name="Griggs A."/>
            <person name="Gujja S."/>
            <person name="Hansen M."/>
            <person name="Heiman D."/>
            <person name="Howarth C."/>
            <person name="Larimer J."/>
            <person name="Lui A."/>
            <person name="MacDonald P.J.P."/>
            <person name="McCowen C."/>
            <person name="Montmayeur A."/>
            <person name="Murphy C."/>
            <person name="Neiman D."/>
            <person name="Pearson M."/>
            <person name="Priest M."/>
            <person name="Roberts A."/>
            <person name="Saif S."/>
            <person name="Shea T."/>
            <person name="Sisk P."/>
            <person name="Stolte C."/>
            <person name="Sykes S."/>
            <person name="Wortman J."/>
            <person name="Nusbaum C."/>
            <person name="Birren B."/>
        </authorList>
    </citation>
    <scope>NUCLEOTIDE SEQUENCE [LARGE SCALE GENOMIC DNA]</scope>
    <source>
        <strain evidence="1 2">ATCC 51366</strain>
    </source>
</reference>
<organism evidence="1 2">
    <name type="scientific">Helcococcus kunzii ATCC 51366</name>
    <dbReference type="NCBI Taxonomy" id="883114"/>
    <lineage>
        <taxon>Bacteria</taxon>
        <taxon>Bacillati</taxon>
        <taxon>Bacillota</taxon>
        <taxon>Tissierellia</taxon>
        <taxon>Tissierellales</taxon>
        <taxon>Peptoniphilaceae</taxon>
        <taxon>Helcococcus</taxon>
    </lineage>
</organism>
<evidence type="ECO:0000313" key="2">
    <source>
        <dbReference type="Proteomes" id="UP000004191"/>
    </source>
</evidence>
<dbReference type="EMBL" id="AGEI01000011">
    <property type="protein sequence ID" value="EHR35647.1"/>
    <property type="molecule type" value="Genomic_DNA"/>
</dbReference>
<dbReference type="STRING" id="883114.HMPREF9709_00338"/>
<protein>
    <submittedName>
        <fullName evidence="1">Uncharacterized protein</fullName>
    </submittedName>
</protein>
<dbReference type="Proteomes" id="UP000004191">
    <property type="component" value="Unassembled WGS sequence"/>
</dbReference>
<accession>H3NLX7</accession>
<proteinExistence type="predicted"/>
<keyword evidence="2" id="KW-1185">Reference proteome</keyword>
<evidence type="ECO:0000313" key="1">
    <source>
        <dbReference type="EMBL" id="EHR35647.1"/>
    </source>
</evidence>
<dbReference type="PATRIC" id="fig|883114.3.peg.332"/>
<dbReference type="AlphaFoldDB" id="H3NLX7"/>
<gene>
    <name evidence="1" type="ORF">HMPREF9709_00338</name>
</gene>
<dbReference type="GeneID" id="96998349"/>
<comment type="caution">
    <text evidence="1">The sequence shown here is derived from an EMBL/GenBank/DDBJ whole genome shotgun (WGS) entry which is preliminary data.</text>
</comment>
<dbReference type="eggNOG" id="ENOG502Z922">
    <property type="taxonomic scope" value="Bacteria"/>
</dbReference>
<dbReference type="OrthoDB" id="1837370at2"/>
<dbReference type="RefSeq" id="WP_005397339.1">
    <property type="nucleotide sequence ID" value="NZ_JH601088.1"/>
</dbReference>
<sequence>MKGMHYFVESKREKLNLVNRNIEIDDKYFLEFLFDISKWTKCVPLIYTGIKSEDKIFYVLFREIVFFEYEFWDEFNLALAELHDKYKIDIFGTELYNQETVHLFLDKKDDNFFVVQKNVSGKYVDTIYTLCLRIELESSEHENKLFQLSQKIDWENGLILINRKLRNEINDFTITSFYNNSYFLYSYLYAKPTEEEYFNLINFENKIELWRAFLKTEYDYEEFKWLFNRIIDRKLENRIEWELALYNALDKEGYSLNLLESRFELYNNKGERCYFNMNSNSYAQKAFLKLLFPLNKN</sequence>
<name>H3NLX7_9FIRM</name>
<dbReference type="HOGENOM" id="CLU_945890_0_0_9"/>